<protein>
    <recommendedName>
        <fullName evidence="4">Myb/SANT-like domain-containing protein</fullName>
    </recommendedName>
</protein>
<feature type="region of interest" description="Disordered" evidence="1">
    <location>
        <begin position="109"/>
        <end position="185"/>
    </location>
</feature>
<reference evidence="2 3" key="1">
    <citation type="submission" date="2014-02" db="EMBL/GenBank/DDBJ databases">
        <title>Single nucleus genome sequencing reveals high similarity among nuclei of an endomycorrhizal fungus.</title>
        <authorList>
            <person name="Lin K."/>
            <person name="Geurts R."/>
            <person name="Zhang Z."/>
            <person name="Limpens E."/>
            <person name="Saunders D.G."/>
            <person name="Mu D."/>
            <person name="Pang E."/>
            <person name="Cao H."/>
            <person name="Cha H."/>
            <person name="Lin T."/>
            <person name="Zhou Q."/>
            <person name="Shang Y."/>
            <person name="Li Y."/>
            <person name="Ivanov S."/>
            <person name="Sharma T."/>
            <person name="Velzen R.V."/>
            <person name="Ruijter N.D."/>
            <person name="Aanen D.K."/>
            <person name="Win J."/>
            <person name="Kamoun S."/>
            <person name="Bisseling T."/>
            <person name="Huang S."/>
        </authorList>
    </citation>
    <scope>NUCLEOTIDE SEQUENCE [LARGE SCALE GENOMIC DNA]</scope>
    <source>
        <strain evidence="3">DAOM197198w</strain>
    </source>
</reference>
<feature type="compositionally biased region" description="Polar residues" evidence="1">
    <location>
        <begin position="166"/>
        <end position="185"/>
    </location>
</feature>
<accession>A0A015JTY5</accession>
<dbReference type="HOGENOM" id="CLU_1361049_0_0_1"/>
<evidence type="ECO:0000313" key="2">
    <source>
        <dbReference type="EMBL" id="EXX58529.1"/>
    </source>
</evidence>
<dbReference type="Proteomes" id="UP000022910">
    <property type="component" value="Unassembled WGS sequence"/>
</dbReference>
<name>A0A015JTY5_RHIIW</name>
<proteinExistence type="predicted"/>
<dbReference type="SMR" id="A0A015JTY5"/>
<feature type="compositionally biased region" description="Low complexity" evidence="1">
    <location>
        <begin position="153"/>
        <end position="165"/>
    </location>
</feature>
<organism evidence="2 3">
    <name type="scientific">Rhizophagus irregularis (strain DAOM 197198w)</name>
    <name type="common">Glomus intraradices</name>
    <dbReference type="NCBI Taxonomy" id="1432141"/>
    <lineage>
        <taxon>Eukaryota</taxon>
        <taxon>Fungi</taxon>
        <taxon>Fungi incertae sedis</taxon>
        <taxon>Mucoromycota</taxon>
        <taxon>Glomeromycotina</taxon>
        <taxon>Glomeromycetes</taxon>
        <taxon>Glomerales</taxon>
        <taxon>Glomeraceae</taxon>
        <taxon>Rhizophagus</taxon>
    </lineage>
</organism>
<dbReference type="EMBL" id="JEMT01026730">
    <property type="protein sequence ID" value="EXX58529.1"/>
    <property type="molecule type" value="Genomic_DNA"/>
</dbReference>
<feature type="compositionally biased region" description="Low complexity" evidence="1">
    <location>
        <begin position="113"/>
        <end position="128"/>
    </location>
</feature>
<dbReference type="OrthoDB" id="2413097at2759"/>
<gene>
    <name evidence="2" type="ORF">RirG_197130</name>
</gene>
<evidence type="ECO:0008006" key="4">
    <source>
        <dbReference type="Google" id="ProtNLM"/>
    </source>
</evidence>
<dbReference type="AlphaFoldDB" id="A0A015JTY5"/>
<keyword evidence="3" id="KW-1185">Reference proteome</keyword>
<evidence type="ECO:0000256" key="1">
    <source>
        <dbReference type="SAM" id="MobiDB-lite"/>
    </source>
</evidence>
<evidence type="ECO:0000313" key="3">
    <source>
        <dbReference type="Proteomes" id="UP000022910"/>
    </source>
</evidence>
<comment type="caution">
    <text evidence="2">The sequence shown here is derived from an EMBL/GenBank/DDBJ whole genome shotgun (WGS) entry which is preliminary data.</text>
</comment>
<sequence length="204" mass="22824">MEFSNTQLRILIDERKNRNVEYHTTTNKKKYLFWNEIAEKINDQENTNYFTGDACHKKFLGLTKAFYTAEKYKEGTGTKRSLVGEEIYEEFSTMFWLKPELPFEQVRNENVRSSSANSPEASSSSISPKRPKGKSSSEQQPLEKAVKESPTIGASGKSSSLATSSNPAETPNISRPVTPTIPSFSQNANVINVTFNYGGASEDD</sequence>